<dbReference type="Proteomes" id="UP000504636">
    <property type="component" value="Unplaced"/>
</dbReference>
<protein>
    <submittedName>
        <fullName evidence="2 4">Uncharacterized protein</fullName>
    </submittedName>
</protein>
<evidence type="ECO:0000313" key="2">
    <source>
        <dbReference type="EMBL" id="KAF2810000.1"/>
    </source>
</evidence>
<keyword evidence="3" id="KW-1185">Reference proteome</keyword>
<dbReference type="GeneID" id="54466382"/>
<reference evidence="2 4" key="1">
    <citation type="journal article" date="2020" name="Stud. Mycol.">
        <title>101 Dothideomycetes genomes: a test case for predicting lifestyles and emergence of pathogens.</title>
        <authorList>
            <person name="Haridas S."/>
            <person name="Albert R."/>
            <person name="Binder M."/>
            <person name="Bloem J."/>
            <person name="Labutti K."/>
            <person name="Salamov A."/>
            <person name="Andreopoulos B."/>
            <person name="Baker S."/>
            <person name="Barry K."/>
            <person name="Bills G."/>
            <person name="Bluhm B."/>
            <person name="Cannon C."/>
            <person name="Castanera R."/>
            <person name="Culley D."/>
            <person name="Daum C."/>
            <person name="Ezra D."/>
            <person name="Gonzalez J."/>
            <person name="Henrissat B."/>
            <person name="Kuo A."/>
            <person name="Liang C."/>
            <person name="Lipzen A."/>
            <person name="Lutzoni F."/>
            <person name="Magnuson J."/>
            <person name="Mondo S."/>
            <person name="Nolan M."/>
            <person name="Ohm R."/>
            <person name="Pangilinan J."/>
            <person name="Park H.-J."/>
            <person name="Ramirez L."/>
            <person name="Alfaro M."/>
            <person name="Sun H."/>
            <person name="Tritt A."/>
            <person name="Yoshinaga Y."/>
            <person name="Zwiers L.-H."/>
            <person name="Turgeon B."/>
            <person name="Goodwin S."/>
            <person name="Spatafora J."/>
            <person name="Crous P."/>
            <person name="Grigoriev I."/>
        </authorList>
    </citation>
    <scope>NUCLEOTIDE SEQUENCE</scope>
    <source>
        <strain evidence="2 4">CBS 304.34</strain>
    </source>
</reference>
<accession>A0A6A6YMI1</accession>
<gene>
    <name evidence="2 4" type="ORF">BDZ99DRAFT_520091</name>
</gene>
<dbReference type="EMBL" id="MU003700">
    <property type="protein sequence ID" value="KAF2810000.1"/>
    <property type="molecule type" value="Genomic_DNA"/>
</dbReference>
<name>A0A6A6YMI1_9PEZI</name>
<evidence type="ECO:0000313" key="4">
    <source>
        <dbReference type="RefSeq" id="XP_033576964.1"/>
    </source>
</evidence>
<evidence type="ECO:0000256" key="1">
    <source>
        <dbReference type="SAM" id="MobiDB-lite"/>
    </source>
</evidence>
<feature type="compositionally biased region" description="Pro residues" evidence="1">
    <location>
        <begin position="56"/>
        <end position="68"/>
    </location>
</feature>
<reference evidence="4" key="3">
    <citation type="submission" date="2025-04" db="UniProtKB">
        <authorList>
            <consortium name="RefSeq"/>
        </authorList>
    </citation>
    <scope>IDENTIFICATION</scope>
    <source>
        <strain evidence="4">CBS 304.34</strain>
    </source>
</reference>
<dbReference type="RefSeq" id="XP_033576964.1">
    <property type="nucleotide sequence ID" value="XM_033725489.1"/>
</dbReference>
<proteinExistence type="predicted"/>
<organism evidence="2">
    <name type="scientific">Mytilinidion resinicola</name>
    <dbReference type="NCBI Taxonomy" id="574789"/>
    <lineage>
        <taxon>Eukaryota</taxon>
        <taxon>Fungi</taxon>
        <taxon>Dikarya</taxon>
        <taxon>Ascomycota</taxon>
        <taxon>Pezizomycotina</taxon>
        <taxon>Dothideomycetes</taxon>
        <taxon>Pleosporomycetidae</taxon>
        <taxon>Mytilinidiales</taxon>
        <taxon>Mytilinidiaceae</taxon>
        <taxon>Mytilinidion</taxon>
    </lineage>
</organism>
<reference evidence="4" key="2">
    <citation type="submission" date="2020-04" db="EMBL/GenBank/DDBJ databases">
        <authorList>
            <consortium name="NCBI Genome Project"/>
        </authorList>
    </citation>
    <scope>NUCLEOTIDE SEQUENCE</scope>
    <source>
        <strain evidence="4">CBS 304.34</strain>
    </source>
</reference>
<feature type="region of interest" description="Disordered" evidence="1">
    <location>
        <begin position="16"/>
        <end position="107"/>
    </location>
</feature>
<dbReference type="AlphaFoldDB" id="A0A6A6YMI1"/>
<evidence type="ECO:0000313" key="3">
    <source>
        <dbReference type="Proteomes" id="UP000504636"/>
    </source>
</evidence>
<sequence>MPLCLSALGVRLPVRHFPQTTHNRPPPGIQRPPSLRPRYQGTYRARQKPYLSSTTPAPPSPAPPPTTPPGANHSRPQGLPPAANHGAPSMKETPSRPCQRHLPRRGPLSRLARALALLAEDSRRPANPSQRGAVAPAAILVSGWSPVTGRALVWLHAE</sequence>